<evidence type="ECO:0000313" key="3">
    <source>
        <dbReference type="Proteomes" id="UP000481327"/>
    </source>
</evidence>
<evidence type="ECO:0000256" key="1">
    <source>
        <dbReference type="SAM" id="MobiDB-lite"/>
    </source>
</evidence>
<proteinExistence type="predicted"/>
<dbReference type="EMBL" id="WIOL01000009">
    <property type="protein sequence ID" value="MQT18655.1"/>
    <property type="molecule type" value="Genomic_DNA"/>
</dbReference>
<name>A0A7C9GQV4_9SPHN</name>
<evidence type="ECO:0000313" key="2">
    <source>
        <dbReference type="EMBL" id="MQT18655.1"/>
    </source>
</evidence>
<protein>
    <submittedName>
        <fullName evidence="2">Uncharacterized protein</fullName>
    </submittedName>
</protein>
<comment type="caution">
    <text evidence="2">The sequence shown here is derived from an EMBL/GenBank/DDBJ whole genome shotgun (WGS) entry which is preliminary data.</text>
</comment>
<organism evidence="2 3">
    <name type="scientific">Sandarakinorhabdus fusca</name>
    <dbReference type="NCBI Taxonomy" id="1439888"/>
    <lineage>
        <taxon>Bacteria</taxon>
        <taxon>Pseudomonadati</taxon>
        <taxon>Pseudomonadota</taxon>
        <taxon>Alphaproteobacteria</taxon>
        <taxon>Sphingomonadales</taxon>
        <taxon>Sphingosinicellaceae</taxon>
        <taxon>Sandarakinorhabdus</taxon>
    </lineage>
</organism>
<dbReference type="AlphaFoldDB" id="A0A7C9GQV4"/>
<feature type="region of interest" description="Disordered" evidence="1">
    <location>
        <begin position="91"/>
        <end position="117"/>
    </location>
</feature>
<accession>A0A7C9GQV4</accession>
<dbReference type="Proteomes" id="UP000481327">
    <property type="component" value="Unassembled WGS sequence"/>
</dbReference>
<sequence>MNAFNRGIEDLKPATAVSLIEDWETALADVDVPGSKGIARDLAALRKQLESATPDGERVSAIVARLGDAVTKIAPRAEKVTDKLTDLGEALGDAGSAQHDEEIDEAAAAAPRRKKAA</sequence>
<reference evidence="2 3" key="1">
    <citation type="submission" date="2019-09" db="EMBL/GenBank/DDBJ databases">
        <title>Polymorphobacter sp. isolated from a lake in China.</title>
        <authorList>
            <person name="Liu Z."/>
        </authorList>
    </citation>
    <scope>NUCLEOTIDE SEQUENCE [LARGE SCALE GENOMIC DNA]</scope>
    <source>
        <strain evidence="2 3">D40P</strain>
    </source>
</reference>
<keyword evidence="3" id="KW-1185">Reference proteome</keyword>
<gene>
    <name evidence="2" type="ORF">F3168_15495</name>
</gene>